<dbReference type="SMART" id="SM01092">
    <property type="entry name" value="CO_deh_flav_C"/>
    <property type="match status" value="1"/>
</dbReference>
<comment type="caution">
    <text evidence="5">The sequence shown here is derived from an EMBL/GenBank/DDBJ whole genome shotgun (WGS) entry which is preliminary data.</text>
</comment>
<organism evidence="5">
    <name type="scientific">marine sediment metagenome</name>
    <dbReference type="NCBI Taxonomy" id="412755"/>
    <lineage>
        <taxon>unclassified sequences</taxon>
        <taxon>metagenomes</taxon>
        <taxon>ecological metagenomes</taxon>
    </lineage>
</organism>
<feature type="non-terminal residue" evidence="5">
    <location>
        <position position="144"/>
    </location>
</feature>
<dbReference type="SUPFAM" id="SSF56176">
    <property type="entry name" value="FAD-binding/transporter-associated domain-like"/>
    <property type="match status" value="1"/>
</dbReference>
<dbReference type="InterPro" id="IPR016169">
    <property type="entry name" value="FAD-bd_PCMH_sub2"/>
</dbReference>
<evidence type="ECO:0000259" key="4">
    <source>
        <dbReference type="SMART" id="SM01092"/>
    </source>
</evidence>
<gene>
    <name evidence="5" type="ORF">S01H1_80695</name>
</gene>
<dbReference type="SUPFAM" id="SSF55447">
    <property type="entry name" value="CO dehydrogenase flavoprotein C-terminal domain-like"/>
    <property type="match status" value="1"/>
</dbReference>
<dbReference type="Gene3D" id="3.30.390.50">
    <property type="entry name" value="CO dehydrogenase flavoprotein, C-terminal domain"/>
    <property type="match status" value="1"/>
</dbReference>
<evidence type="ECO:0000256" key="2">
    <source>
        <dbReference type="ARBA" id="ARBA00022827"/>
    </source>
</evidence>
<evidence type="ECO:0000256" key="3">
    <source>
        <dbReference type="ARBA" id="ARBA00023002"/>
    </source>
</evidence>
<accession>X0Y1C4</accession>
<evidence type="ECO:0000313" key="5">
    <source>
        <dbReference type="EMBL" id="GAG49465.1"/>
    </source>
</evidence>
<evidence type="ECO:0000256" key="1">
    <source>
        <dbReference type="ARBA" id="ARBA00022630"/>
    </source>
</evidence>
<dbReference type="InterPro" id="IPR005107">
    <property type="entry name" value="CO_DH_flav_C"/>
</dbReference>
<dbReference type="GO" id="GO:0016491">
    <property type="term" value="F:oxidoreductase activity"/>
    <property type="evidence" value="ECO:0007669"/>
    <property type="project" value="UniProtKB-KW"/>
</dbReference>
<dbReference type="Gene3D" id="3.30.465.10">
    <property type="match status" value="1"/>
</dbReference>
<dbReference type="PANTHER" id="PTHR42659:SF2">
    <property type="entry name" value="XANTHINE DEHYDROGENASE SUBUNIT C-RELATED"/>
    <property type="match status" value="1"/>
</dbReference>
<dbReference type="AlphaFoldDB" id="X0Y1C4"/>
<dbReference type="InterPro" id="IPR002346">
    <property type="entry name" value="Mopterin_DH_FAD-bd"/>
</dbReference>
<proteinExistence type="predicted"/>
<dbReference type="InterPro" id="IPR051312">
    <property type="entry name" value="Diverse_Substr_Oxidored"/>
</dbReference>
<sequence>MLVLEAEIKLISVDGERVVPIESFFLNPGQTVLSPYEILTEINIPNLSTRSGSAYMAWTLRKALDLAMVGVAVVTTTNNGILAEVRIALGSVAPTPIRARKAEALIQGQRLDDELLNEVGLVAAQEASPIDDIRGSAEYRRKMV</sequence>
<dbReference type="InterPro" id="IPR036318">
    <property type="entry name" value="FAD-bd_PCMH-like_sf"/>
</dbReference>
<reference evidence="5" key="1">
    <citation type="journal article" date="2014" name="Front. Microbiol.">
        <title>High frequency of phylogenetically diverse reductive dehalogenase-homologous genes in deep subseafloor sedimentary metagenomes.</title>
        <authorList>
            <person name="Kawai M."/>
            <person name="Futagami T."/>
            <person name="Toyoda A."/>
            <person name="Takaki Y."/>
            <person name="Nishi S."/>
            <person name="Hori S."/>
            <person name="Arai W."/>
            <person name="Tsubouchi T."/>
            <person name="Morono Y."/>
            <person name="Uchiyama I."/>
            <person name="Ito T."/>
            <person name="Fujiyama A."/>
            <person name="Inagaki F."/>
            <person name="Takami H."/>
        </authorList>
    </citation>
    <scope>NUCLEOTIDE SEQUENCE</scope>
    <source>
        <strain evidence="5">Expedition CK06-06</strain>
    </source>
</reference>
<feature type="domain" description="CO dehydrogenase flavoprotein C-terminal" evidence="4">
    <location>
        <begin position="53"/>
        <end position="144"/>
    </location>
</feature>
<dbReference type="EMBL" id="BARS01054517">
    <property type="protein sequence ID" value="GAG49465.1"/>
    <property type="molecule type" value="Genomic_DNA"/>
</dbReference>
<dbReference type="InterPro" id="IPR036683">
    <property type="entry name" value="CO_DH_flav_C_dom_sf"/>
</dbReference>
<protein>
    <recommendedName>
        <fullName evidence="4">CO dehydrogenase flavoprotein C-terminal domain-containing protein</fullName>
    </recommendedName>
</protein>
<dbReference type="Pfam" id="PF03450">
    <property type="entry name" value="CO_deh_flav_C"/>
    <property type="match status" value="1"/>
</dbReference>
<dbReference type="GO" id="GO:0050660">
    <property type="term" value="F:flavin adenine dinucleotide binding"/>
    <property type="evidence" value="ECO:0007669"/>
    <property type="project" value="InterPro"/>
</dbReference>
<dbReference type="Pfam" id="PF00941">
    <property type="entry name" value="FAD_binding_5"/>
    <property type="match status" value="1"/>
</dbReference>
<keyword evidence="2" id="KW-0274">FAD</keyword>
<dbReference type="PANTHER" id="PTHR42659">
    <property type="entry name" value="XANTHINE DEHYDROGENASE SUBUNIT C-RELATED"/>
    <property type="match status" value="1"/>
</dbReference>
<keyword evidence="1" id="KW-0285">Flavoprotein</keyword>
<name>X0Y1C4_9ZZZZ</name>
<keyword evidence="3" id="KW-0560">Oxidoreductase</keyword>